<protein>
    <submittedName>
        <fullName evidence="1">Uncharacterized protein</fullName>
    </submittedName>
</protein>
<comment type="caution">
    <text evidence="1">The sequence shown here is derived from an EMBL/GenBank/DDBJ whole genome shotgun (WGS) entry which is preliminary data.</text>
</comment>
<accession>A0A8J4X2R4</accession>
<evidence type="ECO:0000313" key="1">
    <source>
        <dbReference type="EMBL" id="KAF5898966.1"/>
    </source>
</evidence>
<organism evidence="1 2">
    <name type="scientific">Clarias magur</name>
    <name type="common">Asian catfish</name>
    <name type="synonym">Macropteronotus magur</name>
    <dbReference type="NCBI Taxonomy" id="1594786"/>
    <lineage>
        <taxon>Eukaryota</taxon>
        <taxon>Metazoa</taxon>
        <taxon>Chordata</taxon>
        <taxon>Craniata</taxon>
        <taxon>Vertebrata</taxon>
        <taxon>Euteleostomi</taxon>
        <taxon>Actinopterygii</taxon>
        <taxon>Neopterygii</taxon>
        <taxon>Teleostei</taxon>
        <taxon>Ostariophysi</taxon>
        <taxon>Siluriformes</taxon>
        <taxon>Clariidae</taxon>
        <taxon>Clarias</taxon>
    </lineage>
</organism>
<dbReference type="Proteomes" id="UP000727407">
    <property type="component" value="Unassembled WGS sequence"/>
</dbReference>
<keyword evidence="2" id="KW-1185">Reference proteome</keyword>
<dbReference type="EMBL" id="QNUK01000183">
    <property type="protein sequence ID" value="KAF5898966.1"/>
    <property type="molecule type" value="Genomic_DNA"/>
</dbReference>
<evidence type="ECO:0000313" key="2">
    <source>
        <dbReference type="Proteomes" id="UP000727407"/>
    </source>
</evidence>
<proteinExistence type="predicted"/>
<reference evidence="1" key="1">
    <citation type="submission" date="2020-07" db="EMBL/GenBank/DDBJ databases">
        <title>Clarias magur genome sequencing, assembly and annotation.</title>
        <authorList>
            <person name="Kushwaha B."/>
            <person name="Kumar R."/>
            <person name="Das P."/>
            <person name="Joshi C.G."/>
            <person name="Kumar D."/>
            <person name="Nagpure N.S."/>
            <person name="Pandey M."/>
            <person name="Agarwal S."/>
            <person name="Srivastava S."/>
            <person name="Singh M."/>
            <person name="Sahoo L."/>
            <person name="Jayasankar P."/>
            <person name="Meher P.K."/>
            <person name="Koringa P.G."/>
            <person name="Iquebal M.A."/>
            <person name="Das S.P."/>
            <person name="Bit A."/>
            <person name="Patnaik S."/>
            <person name="Patel N."/>
            <person name="Shah T.M."/>
            <person name="Hinsu A."/>
            <person name="Jena J.K."/>
        </authorList>
    </citation>
    <scope>NUCLEOTIDE SEQUENCE</scope>
    <source>
        <strain evidence="1">CIFAMagur01</strain>
        <tissue evidence="1">Testis</tissue>
    </source>
</reference>
<sequence>MAFCFSSSGTKSRNANLRRQITTLSRGDGSKAAAQDWSRSEVCFMSSSPEP</sequence>
<name>A0A8J4X2R4_CLAMG</name>
<dbReference type="AlphaFoldDB" id="A0A8J4X2R4"/>
<gene>
    <name evidence="1" type="ORF">DAT39_011328</name>
</gene>